<dbReference type="NCBIfam" id="TIGR00304">
    <property type="entry name" value="TIGR00304 family membrane protein"/>
    <property type="match status" value="1"/>
</dbReference>
<sequence>MPLFNYLLLLGFLLIFIGIALLIVQSVSGEKGETKIESGGVIFIGPFPIVFGSNKRITLWMLVFGVVILVLLLLFTLLASGVV</sequence>
<comment type="caution">
    <text evidence="2">The sequence shown here is derived from an EMBL/GenBank/DDBJ whole genome shotgun (WGS) entry which is preliminary data.</text>
</comment>
<keyword evidence="1" id="KW-0472">Membrane</keyword>
<name>A0A2R6AE00_9ARCH</name>
<dbReference type="Proteomes" id="UP000240880">
    <property type="component" value="Unassembled WGS sequence"/>
</dbReference>
<feature type="transmembrane region" description="Helical" evidence="1">
    <location>
        <begin position="59"/>
        <end position="79"/>
    </location>
</feature>
<accession>A0A2R6AE00</accession>
<proteinExistence type="predicted"/>
<dbReference type="InterPro" id="IPR002849">
    <property type="entry name" value="DUF131"/>
</dbReference>
<evidence type="ECO:0000313" key="2">
    <source>
        <dbReference type="EMBL" id="PSN84602.1"/>
    </source>
</evidence>
<keyword evidence="1" id="KW-1133">Transmembrane helix</keyword>
<reference evidence="2 3" key="1">
    <citation type="submission" date="2017-04" db="EMBL/GenBank/DDBJ databases">
        <title>Novel microbial lineages endemic to geothermal iron-oxide mats fill important gaps in the evolutionary history of Archaea.</title>
        <authorList>
            <person name="Jay Z.J."/>
            <person name="Beam J.P."/>
            <person name="Dlakic M."/>
            <person name="Rusch D.B."/>
            <person name="Kozubal M.A."/>
            <person name="Inskeep W.P."/>
        </authorList>
    </citation>
    <scope>NUCLEOTIDE SEQUENCE [LARGE SCALE GENOMIC DNA]</scope>
    <source>
        <strain evidence="2">OSP_D</strain>
    </source>
</reference>
<protein>
    <recommendedName>
        <fullName evidence="4">TIGR00304 family protein</fullName>
    </recommendedName>
</protein>
<organism evidence="2 3">
    <name type="scientific">Candidatus Marsarchaeota G1 archaeon OSP_D</name>
    <dbReference type="NCBI Taxonomy" id="1978155"/>
    <lineage>
        <taxon>Archaea</taxon>
        <taxon>Candidatus Marsarchaeota</taxon>
        <taxon>Candidatus Marsarchaeota group 1</taxon>
    </lineage>
</organism>
<dbReference type="AlphaFoldDB" id="A0A2R6AE00"/>
<evidence type="ECO:0000313" key="3">
    <source>
        <dbReference type="Proteomes" id="UP000240880"/>
    </source>
</evidence>
<dbReference type="EMBL" id="NEXC01000001">
    <property type="protein sequence ID" value="PSN84602.1"/>
    <property type="molecule type" value="Genomic_DNA"/>
</dbReference>
<evidence type="ECO:0000256" key="1">
    <source>
        <dbReference type="SAM" id="Phobius"/>
    </source>
</evidence>
<evidence type="ECO:0008006" key="4">
    <source>
        <dbReference type="Google" id="ProtNLM"/>
    </source>
</evidence>
<gene>
    <name evidence="2" type="ORF">B9Q01_00205</name>
</gene>
<keyword evidence="1" id="KW-0812">Transmembrane</keyword>
<dbReference type="Pfam" id="PF01998">
    <property type="entry name" value="DUF131"/>
    <property type="match status" value="1"/>
</dbReference>
<feature type="transmembrane region" description="Helical" evidence="1">
    <location>
        <begin position="6"/>
        <end position="24"/>
    </location>
</feature>